<evidence type="ECO:0000256" key="7">
    <source>
        <dbReference type="ARBA" id="ARBA00023002"/>
    </source>
</evidence>
<feature type="transmembrane region" description="Helical" evidence="12">
    <location>
        <begin position="40"/>
        <end position="61"/>
    </location>
</feature>
<keyword evidence="3 11" id="KW-0444">Lipid biosynthesis</keyword>
<dbReference type="PANTHER" id="PTHR11351:SF31">
    <property type="entry name" value="DESATURASE 1, ISOFORM A-RELATED"/>
    <property type="match status" value="1"/>
</dbReference>
<evidence type="ECO:0000256" key="9">
    <source>
        <dbReference type="ARBA" id="ARBA00023136"/>
    </source>
</evidence>
<comment type="similarity">
    <text evidence="2 11">Belongs to the fatty acid desaturase type 1 family.</text>
</comment>
<dbReference type="GO" id="GO:0016020">
    <property type="term" value="C:membrane"/>
    <property type="evidence" value="ECO:0007669"/>
    <property type="project" value="UniProtKB-SubCell"/>
</dbReference>
<evidence type="ECO:0000256" key="10">
    <source>
        <dbReference type="ARBA" id="ARBA00023160"/>
    </source>
</evidence>
<sequence length="315" mass="35555">MSPILMGLDYVDQPSATVIIAHFVAALSLQLYAPAAKTWVFTYVIWQLATLCITVGCHRLWSHRPYKAMLPLQVVLSMMGPMVEQRSIRRLTVRHTPHHTTDDDPYNATKGFWYSHVGWLCERSFDTKMKLVDAKDSMKTVASKAITQKTVEDFDVVRHKHFVPLLIVSNLIIPKLVATPWDDALGGFLYGGFHHEFPNDHCSGIKAISNNLSKWLICVLSQLGLAHSPICTPVEEITKAKKQTSMQRRCSEEGFHLMVIDGFMVDLSCFGERHPGGKKVLLAYRGVGEKLLVGMTPHKRRNLLFAKTTMPSLWI</sequence>
<keyword evidence="8" id="KW-0443">Lipid metabolism</keyword>
<evidence type="ECO:0000256" key="8">
    <source>
        <dbReference type="ARBA" id="ARBA00023098"/>
    </source>
</evidence>
<name>A0A4P9WQE0_9FUNG</name>
<evidence type="ECO:0000256" key="5">
    <source>
        <dbReference type="ARBA" id="ARBA00022832"/>
    </source>
</evidence>
<dbReference type="PANTHER" id="PTHR11351">
    <property type="entry name" value="ACYL-COA DESATURASE"/>
    <property type="match status" value="1"/>
</dbReference>
<dbReference type="GO" id="GO:0016717">
    <property type="term" value="F:oxidoreductase activity, acting on paired donors, with oxidation of a pair of donors resulting in the reduction of molecular oxygen to two molecules of water"/>
    <property type="evidence" value="ECO:0007669"/>
    <property type="project" value="InterPro"/>
</dbReference>
<keyword evidence="5" id="KW-0276">Fatty acid metabolism</keyword>
<dbReference type="OrthoDB" id="10260134at2759"/>
<organism evidence="13 14">
    <name type="scientific">Blyttiomyces helicus</name>
    <dbReference type="NCBI Taxonomy" id="388810"/>
    <lineage>
        <taxon>Eukaryota</taxon>
        <taxon>Fungi</taxon>
        <taxon>Fungi incertae sedis</taxon>
        <taxon>Chytridiomycota</taxon>
        <taxon>Chytridiomycota incertae sedis</taxon>
        <taxon>Chytridiomycetes</taxon>
        <taxon>Chytridiomycetes incertae sedis</taxon>
        <taxon>Blyttiomyces</taxon>
    </lineage>
</organism>
<comment type="subcellular location">
    <subcellularLocation>
        <location evidence="1">Membrane</location>
        <topology evidence="1">Multi-pass membrane protein</topology>
    </subcellularLocation>
</comment>
<accession>A0A4P9WQE0</accession>
<evidence type="ECO:0000256" key="3">
    <source>
        <dbReference type="ARBA" id="ARBA00022516"/>
    </source>
</evidence>
<reference evidence="14" key="1">
    <citation type="journal article" date="2018" name="Nat. Microbiol.">
        <title>Leveraging single-cell genomics to expand the fungal tree of life.</title>
        <authorList>
            <person name="Ahrendt S.R."/>
            <person name="Quandt C.A."/>
            <person name="Ciobanu D."/>
            <person name="Clum A."/>
            <person name="Salamov A."/>
            <person name="Andreopoulos B."/>
            <person name="Cheng J.F."/>
            <person name="Woyke T."/>
            <person name="Pelin A."/>
            <person name="Henrissat B."/>
            <person name="Reynolds N.K."/>
            <person name="Benny G.L."/>
            <person name="Smith M.E."/>
            <person name="James T.Y."/>
            <person name="Grigoriev I.V."/>
        </authorList>
    </citation>
    <scope>NUCLEOTIDE SEQUENCE [LARGE SCALE GENOMIC DNA]</scope>
</reference>
<dbReference type="InterPro" id="IPR036400">
    <property type="entry name" value="Cyt_B5-like_heme/steroid_sf"/>
</dbReference>
<evidence type="ECO:0000313" key="14">
    <source>
        <dbReference type="Proteomes" id="UP000269721"/>
    </source>
</evidence>
<keyword evidence="10 11" id="KW-0275">Fatty acid biosynthesis</keyword>
<evidence type="ECO:0000256" key="1">
    <source>
        <dbReference type="ARBA" id="ARBA00004141"/>
    </source>
</evidence>
<dbReference type="AlphaFoldDB" id="A0A4P9WQE0"/>
<evidence type="ECO:0000256" key="4">
    <source>
        <dbReference type="ARBA" id="ARBA00022692"/>
    </source>
</evidence>
<gene>
    <name evidence="13" type="ORF">BDK51DRAFT_34370</name>
</gene>
<dbReference type="EMBL" id="KZ994381">
    <property type="protein sequence ID" value="RKO93086.1"/>
    <property type="molecule type" value="Genomic_DNA"/>
</dbReference>
<dbReference type="Proteomes" id="UP000269721">
    <property type="component" value="Unassembled WGS sequence"/>
</dbReference>
<keyword evidence="9 12" id="KW-0472">Membrane</keyword>
<keyword evidence="6 12" id="KW-1133">Transmembrane helix</keyword>
<keyword evidence="14" id="KW-1185">Reference proteome</keyword>
<evidence type="ECO:0000256" key="12">
    <source>
        <dbReference type="SAM" id="Phobius"/>
    </source>
</evidence>
<dbReference type="GO" id="GO:0006633">
    <property type="term" value="P:fatty acid biosynthetic process"/>
    <property type="evidence" value="ECO:0007669"/>
    <property type="project" value="UniProtKB-KW"/>
</dbReference>
<proteinExistence type="inferred from homology"/>
<dbReference type="SUPFAM" id="SSF55856">
    <property type="entry name" value="Cytochrome b5-like heme/steroid binding domain"/>
    <property type="match status" value="1"/>
</dbReference>
<evidence type="ECO:0000313" key="13">
    <source>
        <dbReference type="EMBL" id="RKO93086.1"/>
    </source>
</evidence>
<evidence type="ECO:0000256" key="11">
    <source>
        <dbReference type="RuleBase" id="RU000581"/>
    </source>
</evidence>
<comment type="cofactor">
    <cofactor evidence="11">
        <name>Fe(2+)</name>
        <dbReference type="ChEBI" id="CHEBI:29033"/>
    </cofactor>
</comment>
<evidence type="ECO:0000256" key="2">
    <source>
        <dbReference type="ARBA" id="ARBA00009295"/>
    </source>
</evidence>
<evidence type="ECO:0000256" key="6">
    <source>
        <dbReference type="ARBA" id="ARBA00022989"/>
    </source>
</evidence>
<comment type="domain">
    <text evidence="11">The histidine box domains are involved in binding the catalytic metal ions.</text>
</comment>
<dbReference type="PRINTS" id="PR00075">
    <property type="entry name" value="FACDDSATRASE"/>
</dbReference>
<protein>
    <recommendedName>
        <fullName evidence="15">Cytochrome b5 heme-binding domain-containing protein</fullName>
    </recommendedName>
</protein>
<dbReference type="InterPro" id="IPR015876">
    <property type="entry name" value="Acyl-CoA_DS"/>
</dbReference>
<evidence type="ECO:0008006" key="15">
    <source>
        <dbReference type="Google" id="ProtNLM"/>
    </source>
</evidence>
<keyword evidence="7 11" id="KW-0560">Oxidoreductase</keyword>
<keyword evidence="4 11" id="KW-0812">Transmembrane</keyword>
<feature type="transmembrane region" description="Helical" evidence="12">
    <location>
        <begin position="15"/>
        <end position="33"/>
    </location>
</feature>